<protein>
    <recommendedName>
        <fullName evidence="5">Histidine-specific methyltransferase SAM-dependent domain-containing protein</fullName>
    </recommendedName>
</protein>
<sequence>MPAVKQHELVDCDTTAEIIDIRSDAVEIDLKNEVKAMIGPKEGPRMLPTLLLYDEKGLQLFEDITYLDEYYLTNYEIDVLKTSATDMASNVPTGAIVVELGSGNLRKRSGSFCKRLRTPARSLTTMRSTLTTESWSAPCPSSLLSRTSHAAASTGRTMTEGTGWPL</sequence>
<dbReference type="GO" id="GO:0032259">
    <property type="term" value="P:methylation"/>
    <property type="evidence" value="ECO:0007669"/>
    <property type="project" value="UniProtKB-KW"/>
</dbReference>
<accession>A0A8H7KD42</accession>
<dbReference type="GO" id="GO:0008168">
    <property type="term" value="F:methyltransferase activity"/>
    <property type="evidence" value="ECO:0007669"/>
    <property type="project" value="UniProtKB-KW"/>
</dbReference>
<proteinExistence type="predicted"/>
<dbReference type="InterPro" id="IPR029063">
    <property type="entry name" value="SAM-dependent_MTases_sf"/>
</dbReference>
<feature type="region of interest" description="Disordered" evidence="4">
    <location>
        <begin position="146"/>
        <end position="166"/>
    </location>
</feature>
<feature type="compositionally biased region" description="Polar residues" evidence="4">
    <location>
        <begin position="146"/>
        <end position="160"/>
    </location>
</feature>
<dbReference type="Gene3D" id="3.40.50.150">
    <property type="entry name" value="Vaccinia Virus protein VP39"/>
    <property type="match status" value="1"/>
</dbReference>
<dbReference type="InterPro" id="IPR019257">
    <property type="entry name" value="MeTrfase_dom"/>
</dbReference>
<comment type="caution">
    <text evidence="6">The sequence shown here is derived from an EMBL/GenBank/DDBJ whole genome shotgun (WGS) entry which is preliminary data.</text>
</comment>
<dbReference type="AlphaFoldDB" id="A0A8H7KD42"/>
<name>A0A8H7KD42_BIOOC</name>
<evidence type="ECO:0000313" key="6">
    <source>
        <dbReference type="EMBL" id="KAF9748039.1"/>
    </source>
</evidence>
<evidence type="ECO:0000313" key="7">
    <source>
        <dbReference type="Proteomes" id="UP000616885"/>
    </source>
</evidence>
<dbReference type="Proteomes" id="UP000616885">
    <property type="component" value="Unassembled WGS sequence"/>
</dbReference>
<dbReference type="Pfam" id="PF10017">
    <property type="entry name" value="Methyltransf_33"/>
    <property type="match status" value="1"/>
</dbReference>
<gene>
    <name evidence="6" type="ORF">IM811_017544</name>
</gene>
<evidence type="ECO:0000256" key="3">
    <source>
        <dbReference type="ARBA" id="ARBA00022691"/>
    </source>
</evidence>
<keyword evidence="3" id="KW-0949">S-adenosyl-L-methionine</keyword>
<feature type="domain" description="Histidine-specific methyltransferase SAM-dependent" evidence="5">
    <location>
        <begin position="41"/>
        <end position="107"/>
    </location>
</feature>
<evidence type="ECO:0000259" key="5">
    <source>
        <dbReference type="Pfam" id="PF10017"/>
    </source>
</evidence>
<dbReference type="InterPro" id="IPR051128">
    <property type="entry name" value="EgtD_Methyltrsf_superfamily"/>
</dbReference>
<evidence type="ECO:0000256" key="4">
    <source>
        <dbReference type="SAM" id="MobiDB-lite"/>
    </source>
</evidence>
<keyword evidence="2" id="KW-0808">Transferase</keyword>
<keyword evidence="1" id="KW-0489">Methyltransferase</keyword>
<reference evidence="6" key="1">
    <citation type="submission" date="2020-10" db="EMBL/GenBank/DDBJ databases">
        <title>High-Quality Genome Resource of Clonostachys rosea strain S41 by Oxford Nanopore Long-Read Sequencing.</title>
        <authorList>
            <person name="Wang H."/>
        </authorList>
    </citation>
    <scope>NUCLEOTIDE SEQUENCE</scope>
    <source>
        <strain evidence="6">S41</strain>
    </source>
</reference>
<dbReference type="PANTHER" id="PTHR43397">
    <property type="entry name" value="ERGOTHIONEINE BIOSYNTHESIS PROTEIN 1"/>
    <property type="match status" value="1"/>
</dbReference>
<organism evidence="6 7">
    <name type="scientific">Bionectria ochroleuca</name>
    <name type="common">Gliocladium roseum</name>
    <dbReference type="NCBI Taxonomy" id="29856"/>
    <lineage>
        <taxon>Eukaryota</taxon>
        <taxon>Fungi</taxon>
        <taxon>Dikarya</taxon>
        <taxon>Ascomycota</taxon>
        <taxon>Pezizomycotina</taxon>
        <taxon>Sordariomycetes</taxon>
        <taxon>Hypocreomycetidae</taxon>
        <taxon>Hypocreales</taxon>
        <taxon>Bionectriaceae</taxon>
        <taxon>Clonostachys</taxon>
    </lineage>
</organism>
<evidence type="ECO:0000256" key="2">
    <source>
        <dbReference type="ARBA" id="ARBA00022679"/>
    </source>
</evidence>
<evidence type="ECO:0000256" key="1">
    <source>
        <dbReference type="ARBA" id="ARBA00022603"/>
    </source>
</evidence>
<dbReference type="PANTHER" id="PTHR43397:SF1">
    <property type="entry name" value="ERGOTHIONEINE BIOSYNTHESIS PROTEIN 1"/>
    <property type="match status" value="1"/>
</dbReference>
<dbReference type="EMBL" id="JADCTT010000009">
    <property type="protein sequence ID" value="KAF9748039.1"/>
    <property type="molecule type" value="Genomic_DNA"/>
</dbReference>